<feature type="compositionally biased region" description="Low complexity" evidence="1">
    <location>
        <begin position="462"/>
        <end position="478"/>
    </location>
</feature>
<feature type="region of interest" description="Disordered" evidence="1">
    <location>
        <begin position="328"/>
        <end position="411"/>
    </location>
</feature>
<dbReference type="OrthoDB" id="2286114at2759"/>
<dbReference type="Proteomes" id="UP000193560">
    <property type="component" value="Unassembled WGS sequence"/>
</dbReference>
<feature type="compositionally biased region" description="Polar residues" evidence="1">
    <location>
        <begin position="224"/>
        <end position="253"/>
    </location>
</feature>
<feature type="region of interest" description="Disordered" evidence="1">
    <location>
        <begin position="442"/>
        <end position="491"/>
    </location>
</feature>
<sequence>MLQRTIANGKSPMVPSNTLQQQEQQREKEQEQQQQPQQQKQQPQQQHASSSHDNNNNSFFVAAINNGYTAASREFERFFSSWGFNKRPKGIETNNVDSMQNKYHGKRKRDSYDNKDNSGYHNDSVVYARIIPDENRQHHGYPPTFSAHNNSDTTTTTTSITSKPLTESSTPRILEPLTSTSLSNNSHHHRHTFQFLVERPHSPPTRLNVTSDTAAIPTDKQHGNESASPSKTTTYPLNHDATTSRSKLESTPNSTITRLKSMQSSYMTTGNDAAKYVDMDHLEEERLAKLERIIQEAHFNATQLLSISQNSKAARTVRFSPIINHESMISPRISRPSSSPPPPLSLPLTSSQSYLSPRRSSPRPSSAYSRAKRTLSLESPETSPKSTATTSPIPPRIRNESTGPSSSSMSRFAHDSFISTTNITSETIPKSDDKNDIYHRTERIPLKTDFPSSRSTSLEPFSTSSTGTKLSSPSSSPPFHQRLSSASTQPPVDHLFEQGQQQNIVNGHKVLPTEQSPRKKLKTADFDKEHKKNMGIIIHQIPKVTLRRTDIIRGRDGQLKPNPIWNEIYNNGKNKSRPL</sequence>
<feature type="compositionally biased region" description="Polar residues" evidence="1">
    <location>
        <begin position="376"/>
        <end position="391"/>
    </location>
</feature>
<evidence type="ECO:0000313" key="3">
    <source>
        <dbReference type="Proteomes" id="UP000193560"/>
    </source>
</evidence>
<proteinExistence type="predicted"/>
<dbReference type="AlphaFoldDB" id="A0A1X2IQJ9"/>
<feature type="region of interest" description="Disordered" evidence="1">
    <location>
        <begin position="418"/>
        <end position="437"/>
    </location>
</feature>
<gene>
    <name evidence="2" type="ORF">BCR42DRAFT_409046</name>
</gene>
<feature type="region of interest" description="Disordered" evidence="1">
    <location>
        <begin position="196"/>
        <end position="253"/>
    </location>
</feature>
<feature type="compositionally biased region" description="Low complexity" evidence="1">
    <location>
        <begin position="328"/>
        <end position="337"/>
    </location>
</feature>
<accession>A0A1X2IQJ9</accession>
<feature type="compositionally biased region" description="Polar residues" evidence="1">
    <location>
        <begin position="92"/>
        <end position="101"/>
    </location>
</feature>
<feature type="compositionally biased region" description="Polar residues" evidence="1">
    <location>
        <begin position="418"/>
        <end position="428"/>
    </location>
</feature>
<dbReference type="EMBL" id="MCGE01000006">
    <property type="protein sequence ID" value="ORZ20565.1"/>
    <property type="molecule type" value="Genomic_DNA"/>
</dbReference>
<feature type="region of interest" description="Disordered" evidence="1">
    <location>
        <begin position="84"/>
        <end position="121"/>
    </location>
</feature>
<protein>
    <submittedName>
        <fullName evidence="2">Uncharacterized protein</fullName>
    </submittedName>
</protein>
<feature type="compositionally biased region" description="Low complexity" evidence="1">
    <location>
        <begin position="346"/>
        <end position="369"/>
    </location>
</feature>
<organism evidence="2 3">
    <name type="scientific">Absidia repens</name>
    <dbReference type="NCBI Taxonomy" id="90262"/>
    <lineage>
        <taxon>Eukaryota</taxon>
        <taxon>Fungi</taxon>
        <taxon>Fungi incertae sedis</taxon>
        <taxon>Mucoromycota</taxon>
        <taxon>Mucoromycotina</taxon>
        <taxon>Mucoromycetes</taxon>
        <taxon>Mucorales</taxon>
        <taxon>Cunninghamellaceae</taxon>
        <taxon>Absidia</taxon>
    </lineage>
</organism>
<comment type="caution">
    <text evidence="2">The sequence shown here is derived from an EMBL/GenBank/DDBJ whole genome shotgun (WGS) entry which is preliminary data.</text>
</comment>
<feature type="region of interest" description="Disordered" evidence="1">
    <location>
        <begin position="1"/>
        <end position="58"/>
    </location>
</feature>
<keyword evidence="3" id="KW-1185">Reference proteome</keyword>
<feature type="region of interest" description="Disordered" evidence="1">
    <location>
        <begin position="135"/>
        <end position="172"/>
    </location>
</feature>
<feature type="compositionally biased region" description="Polar residues" evidence="1">
    <location>
        <begin position="400"/>
        <end position="410"/>
    </location>
</feature>
<reference evidence="2 3" key="1">
    <citation type="submission" date="2016-07" db="EMBL/GenBank/DDBJ databases">
        <title>Pervasive Adenine N6-methylation of Active Genes in Fungi.</title>
        <authorList>
            <consortium name="DOE Joint Genome Institute"/>
            <person name="Mondo S.J."/>
            <person name="Dannebaum R.O."/>
            <person name="Kuo R.C."/>
            <person name="Labutti K."/>
            <person name="Haridas S."/>
            <person name="Kuo A."/>
            <person name="Salamov A."/>
            <person name="Ahrendt S.R."/>
            <person name="Lipzen A."/>
            <person name="Sullivan W."/>
            <person name="Andreopoulos W.B."/>
            <person name="Clum A."/>
            <person name="Lindquist E."/>
            <person name="Daum C."/>
            <person name="Ramamoorthy G.K."/>
            <person name="Gryganskyi A."/>
            <person name="Culley D."/>
            <person name="Magnuson J.K."/>
            <person name="James T.Y."/>
            <person name="O'Malley M.A."/>
            <person name="Stajich J.E."/>
            <person name="Spatafora J.W."/>
            <person name="Visel A."/>
            <person name="Grigoriev I.V."/>
        </authorList>
    </citation>
    <scope>NUCLEOTIDE SEQUENCE [LARGE SCALE GENOMIC DNA]</scope>
    <source>
        <strain evidence="2 3">NRRL 1336</strain>
    </source>
</reference>
<feature type="compositionally biased region" description="Polar residues" evidence="1">
    <location>
        <begin position="450"/>
        <end position="461"/>
    </location>
</feature>
<evidence type="ECO:0000313" key="2">
    <source>
        <dbReference type="EMBL" id="ORZ20565.1"/>
    </source>
</evidence>
<feature type="compositionally biased region" description="Low complexity" evidence="1">
    <location>
        <begin position="32"/>
        <end position="58"/>
    </location>
</feature>
<evidence type="ECO:0000256" key="1">
    <source>
        <dbReference type="SAM" id="MobiDB-lite"/>
    </source>
</evidence>
<name>A0A1X2IQJ9_9FUNG</name>
<feature type="compositionally biased region" description="Low complexity" evidence="1">
    <location>
        <begin position="151"/>
        <end position="162"/>
    </location>
</feature>
<feature type="compositionally biased region" description="Polar residues" evidence="1">
    <location>
        <begin position="1"/>
        <end position="19"/>
    </location>
</feature>